<evidence type="ECO:0000313" key="6">
    <source>
        <dbReference type="EMBL" id="KAK3386025.1"/>
    </source>
</evidence>
<dbReference type="InterPro" id="IPR040976">
    <property type="entry name" value="Pkinase_fungal"/>
</dbReference>
<dbReference type="GO" id="GO:0004674">
    <property type="term" value="F:protein serine/threonine kinase activity"/>
    <property type="evidence" value="ECO:0007669"/>
    <property type="project" value="UniProtKB-EC"/>
</dbReference>
<dbReference type="EC" id="2.7.11.1" evidence="1"/>
<keyword evidence="7" id="KW-1185">Reference proteome</keyword>
<evidence type="ECO:0000259" key="5">
    <source>
        <dbReference type="Pfam" id="PF17667"/>
    </source>
</evidence>
<evidence type="ECO:0000256" key="1">
    <source>
        <dbReference type="ARBA" id="ARBA00012513"/>
    </source>
</evidence>
<dbReference type="InterPro" id="IPR011009">
    <property type="entry name" value="Kinase-like_dom_sf"/>
</dbReference>
<feature type="compositionally biased region" description="Polar residues" evidence="4">
    <location>
        <begin position="429"/>
        <end position="458"/>
    </location>
</feature>
<comment type="catalytic activity">
    <reaction evidence="3">
        <text>L-seryl-[protein] + ATP = O-phospho-L-seryl-[protein] + ADP + H(+)</text>
        <dbReference type="Rhea" id="RHEA:17989"/>
        <dbReference type="Rhea" id="RHEA-COMP:9863"/>
        <dbReference type="Rhea" id="RHEA-COMP:11604"/>
        <dbReference type="ChEBI" id="CHEBI:15378"/>
        <dbReference type="ChEBI" id="CHEBI:29999"/>
        <dbReference type="ChEBI" id="CHEBI:30616"/>
        <dbReference type="ChEBI" id="CHEBI:83421"/>
        <dbReference type="ChEBI" id="CHEBI:456216"/>
        <dbReference type="EC" id="2.7.11.1"/>
    </reaction>
</comment>
<dbReference type="Gene3D" id="1.10.510.10">
    <property type="entry name" value="Transferase(Phosphotransferase) domain 1"/>
    <property type="match status" value="1"/>
</dbReference>
<evidence type="ECO:0000256" key="4">
    <source>
        <dbReference type="SAM" id="MobiDB-lite"/>
    </source>
</evidence>
<reference evidence="6" key="2">
    <citation type="submission" date="2023-06" db="EMBL/GenBank/DDBJ databases">
        <authorList>
            <consortium name="Lawrence Berkeley National Laboratory"/>
            <person name="Haridas S."/>
            <person name="Hensen N."/>
            <person name="Bonometti L."/>
            <person name="Westerberg I."/>
            <person name="Brannstrom I.O."/>
            <person name="Guillou S."/>
            <person name="Cros-Aarteil S."/>
            <person name="Calhoun S."/>
            <person name="Kuo A."/>
            <person name="Mondo S."/>
            <person name="Pangilinan J."/>
            <person name="Riley R."/>
            <person name="LaButti K."/>
            <person name="Andreopoulos B."/>
            <person name="Lipzen A."/>
            <person name="Chen C."/>
            <person name="Yanf M."/>
            <person name="Daum C."/>
            <person name="Ng V."/>
            <person name="Clum A."/>
            <person name="Steindorff A."/>
            <person name="Ohm R."/>
            <person name="Martin F."/>
            <person name="Silar P."/>
            <person name="Natvig D."/>
            <person name="Lalanne C."/>
            <person name="Gautier V."/>
            <person name="Ament-velasquez S.L."/>
            <person name="Kruys A."/>
            <person name="Hutchinson M.I."/>
            <person name="Powell A.J."/>
            <person name="Barry K."/>
            <person name="Miller A.N."/>
            <person name="Grigoriev I.V."/>
            <person name="Debuchy R."/>
            <person name="Gladieux P."/>
            <person name="Thoren M.H."/>
            <person name="Johannesson H."/>
        </authorList>
    </citation>
    <scope>NUCLEOTIDE SEQUENCE</scope>
    <source>
        <strain evidence="6">CBS 232.78</strain>
    </source>
</reference>
<name>A0AAE0NR93_9PEZI</name>
<feature type="region of interest" description="Disordered" evidence="4">
    <location>
        <begin position="425"/>
        <end position="490"/>
    </location>
</feature>
<accession>A0AAE0NR93</accession>
<dbReference type="AlphaFoldDB" id="A0AAE0NR93"/>
<proteinExistence type="predicted"/>
<dbReference type="EMBL" id="JAULSW010000004">
    <property type="protein sequence ID" value="KAK3386025.1"/>
    <property type="molecule type" value="Genomic_DNA"/>
</dbReference>
<reference evidence="6" key="1">
    <citation type="journal article" date="2023" name="Mol. Phylogenet. Evol.">
        <title>Genome-scale phylogeny and comparative genomics of the fungal order Sordariales.</title>
        <authorList>
            <person name="Hensen N."/>
            <person name="Bonometti L."/>
            <person name="Westerberg I."/>
            <person name="Brannstrom I.O."/>
            <person name="Guillou S."/>
            <person name="Cros-Aarteil S."/>
            <person name="Calhoun S."/>
            <person name="Haridas S."/>
            <person name="Kuo A."/>
            <person name="Mondo S."/>
            <person name="Pangilinan J."/>
            <person name="Riley R."/>
            <person name="LaButti K."/>
            <person name="Andreopoulos B."/>
            <person name="Lipzen A."/>
            <person name="Chen C."/>
            <person name="Yan M."/>
            <person name="Daum C."/>
            <person name="Ng V."/>
            <person name="Clum A."/>
            <person name="Steindorff A."/>
            <person name="Ohm R.A."/>
            <person name="Martin F."/>
            <person name="Silar P."/>
            <person name="Natvig D.O."/>
            <person name="Lalanne C."/>
            <person name="Gautier V."/>
            <person name="Ament-Velasquez S.L."/>
            <person name="Kruys A."/>
            <person name="Hutchinson M.I."/>
            <person name="Powell A.J."/>
            <person name="Barry K."/>
            <person name="Miller A.N."/>
            <person name="Grigoriev I.V."/>
            <person name="Debuchy R."/>
            <person name="Gladieux P."/>
            <person name="Hiltunen Thoren M."/>
            <person name="Johannesson H."/>
        </authorList>
    </citation>
    <scope>NUCLEOTIDE SEQUENCE</scope>
    <source>
        <strain evidence="6">CBS 232.78</strain>
    </source>
</reference>
<gene>
    <name evidence="6" type="ORF">B0H63DRAFT_510666</name>
</gene>
<protein>
    <recommendedName>
        <fullName evidence="1">non-specific serine/threonine protein kinase</fullName>
        <ecNumber evidence="1">2.7.11.1</ecNumber>
    </recommendedName>
</protein>
<dbReference type="PANTHER" id="PTHR38248">
    <property type="entry name" value="FUNK1 6"/>
    <property type="match status" value="1"/>
</dbReference>
<dbReference type="PROSITE" id="PS00109">
    <property type="entry name" value="PROTEIN_KINASE_TYR"/>
    <property type="match status" value="1"/>
</dbReference>
<evidence type="ECO:0000256" key="2">
    <source>
        <dbReference type="ARBA" id="ARBA00047899"/>
    </source>
</evidence>
<evidence type="ECO:0000256" key="3">
    <source>
        <dbReference type="ARBA" id="ARBA00048679"/>
    </source>
</evidence>
<dbReference type="InterPro" id="IPR008266">
    <property type="entry name" value="Tyr_kinase_AS"/>
</dbReference>
<dbReference type="Pfam" id="PF17667">
    <property type="entry name" value="Pkinase_fungal"/>
    <property type="match status" value="1"/>
</dbReference>
<comment type="caution">
    <text evidence="6">The sequence shown here is derived from an EMBL/GenBank/DDBJ whole genome shotgun (WGS) entry which is preliminary data.</text>
</comment>
<evidence type="ECO:0000313" key="7">
    <source>
        <dbReference type="Proteomes" id="UP001285441"/>
    </source>
</evidence>
<dbReference type="Proteomes" id="UP001285441">
    <property type="component" value="Unassembled WGS sequence"/>
</dbReference>
<feature type="domain" description="Fungal-type protein kinase" evidence="5">
    <location>
        <begin position="214"/>
        <end position="611"/>
    </location>
</feature>
<sequence length="702" mass="78192">MADQPRSKIIEDNAIGNGLDSFRASFNTVCADRGIPCTLDALGQLDLEALQSLRASRLLHSSGSSKNLFSDLSRLNSAVNSDDFDLDRIKPLLNAVLADHPGDALIWDRVYDAVTESTPPPRPIASSLQQTPWLRNTSSFTNSSEHREYIDNVLKEELGPMYVGLRDFYKTYFGDVPNLETASETFFEDCLGGSNPLFGNGWRGWPEEAKQDDMDIGFVADPSAGKDSRCHWSQILVPGELKSNPSADKPSEARLDLGRYAREVLAAQDTRRFDMGVDRLGGIASEQFDINKDGLRFVSTILGFLWMSEEELGFDPTIMTAKGQRFIEIEREGTTERLILDGLMNRARCIAGRATTCWKAYREEDPDALFVVKDSWQYVERDEEGGLLREATGKGAVHVARYYHHETVRVRNIDDDVRNNVRKALDVTKATNYRQNRSRRSPSTSTAGPSRVGRSSSIAGAKRSSHETGAFLPPSKRPCSTSPTKAGSDALPNRVHRRVILSDWGIPIYEAGSREALLAALADCIEGHESLRRKAGLLHRDISIGNLMVSKDNGGFLIDLDLAIKEQRVGASGAKGKTGTRAFMAIGALLGEQHSFMHDLESFFWVLFWICIHCDGPGEGKVVAQFDKWNHANTEELARLKKGEISDEGDFIKAAEENFTPYYKPMVPWVNKLRKVVFPNGRRWDARMRGILEEARKGLADI</sequence>
<organism evidence="6 7">
    <name type="scientific">Podospora didyma</name>
    <dbReference type="NCBI Taxonomy" id="330526"/>
    <lineage>
        <taxon>Eukaryota</taxon>
        <taxon>Fungi</taxon>
        <taxon>Dikarya</taxon>
        <taxon>Ascomycota</taxon>
        <taxon>Pezizomycotina</taxon>
        <taxon>Sordariomycetes</taxon>
        <taxon>Sordariomycetidae</taxon>
        <taxon>Sordariales</taxon>
        <taxon>Podosporaceae</taxon>
        <taxon>Podospora</taxon>
    </lineage>
</organism>
<comment type="catalytic activity">
    <reaction evidence="2">
        <text>L-threonyl-[protein] + ATP = O-phospho-L-threonyl-[protein] + ADP + H(+)</text>
        <dbReference type="Rhea" id="RHEA:46608"/>
        <dbReference type="Rhea" id="RHEA-COMP:11060"/>
        <dbReference type="Rhea" id="RHEA-COMP:11605"/>
        <dbReference type="ChEBI" id="CHEBI:15378"/>
        <dbReference type="ChEBI" id="CHEBI:30013"/>
        <dbReference type="ChEBI" id="CHEBI:30616"/>
        <dbReference type="ChEBI" id="CHEBI:61977"/>
        <dbReference type="ChEBI" id="CHEBI:456216"/>
        <dbReference type="EC" id="2.7.11.1"/>
    </reaction>
</comment>
<dbReference type="SUPFAM" id="SSF56112">
    <property type="entry name" value="Protein kinase-like (PK-like)"/>
    <property type="match status" value="1"/>
</dbReference>
<dbReference type="PANTHER" id="PTHR38248:SF2">
    <property type="entry name" value="FUNK1 11"/>
    <property type="match status" value="1"/>
</dbReference>